<evidence type="ECO:0000313" key="2">
    <source>
        <dbReference type="Proteomes" id="UP000286097"/>
    </source>
</evidence>
<evidence type="ECO:0000313" key="1">
    <source>
        <dbReference type="EMBL" id="RQM13973.1"/>
    </source>
</evidence>
<dbReference type="Proteomes" id="UP000286097">
    <property type="component" value="Unassembled WGS sequence"/>
</dbReference>
<reference evidence="1 2" key="1">
    <citation type="submission" date="2018-06" db="EMBL/GenBank/DDBJ databases">
        <title>Comparative genomics of downy mildews reveals potential adaptations to biotrophy.</title>
        <authorList>
            <person name="Fletcher K."/>
            <person name="Klosterman S.J."/>
            <person name="Derevnina L."/>
            <person name="Martin F."/>
            <person name="Koike S."/>
            <person name="Reyes Chin-Wo S."/>
            <person name="Mou B."/>
            <person name="Michelmore R."/>
        </authorList>
    </citation>
    <scope>NUCLEOTIDE SEQUENCE [LARGE SCALE GENOMIC DNA]</scope>
    <source>
        <strain evidence="1 2">R13</strain>
    </source>
</reference>
<organism evidence="1 2">
    <name type="scientific">Peronospora effusa</name>
    <dbReference type="NCBI Taxonomy" id="542832"/>
    <lineage>
        <taxon>Eukaryota</taxon>
        <taxon>Sar</taxon>
        <taxon>Stramenopiles</taxon>
        <taxon>Oomycota</taxon>
        <taxon>Peronosporomycetes</taxon>
        <taxon>Peronosporales</taxon>
        <taxon>Peronosporaceae</taxon>
        <taxon>Peronospora</taxon>
    </lineage>
</organism>
<comment type="caution">
    <text evidence="1">The sequence shown here is derived from an EMBL/GenBank/DDBJ whole genome shotgun (WGS) entry which is preliminary data.</text>
</comment>
<dbReference type="EMBL" id="QKXF01000223">
    <property type="protein sequence ID" value="RQM13973.1"/>
    <property type="molecule type" value="Genomic_DNA"/>
</dbReference>
<name>A0A3R7W3I6_9STRA</name>
<proteinExistence type="predicted"/>
<dbReference type="Gene3D" id="3.40.630.30">
    <property type="match status" value="1"/>
</dbReference>
<accession>A0A3R7W3I6</accession>
<protein>
    <submittedName>
        <fullName evidence="1">Uncharacterized protein</fullName>
    </submittedName>
</protein>
<gene>
    <name evidence="1" type="ORF">DD237_005048</name>
</gene>
<sequence length="64" mass="7775">MKANAGIVITGQRVTLVPYEKEHVSKYHNWMKNPWLQGKKRNIYKNEWLIDWTIFVNYCTLDYK</sequence>
<dbReference type="AlphaFoldDB" id="A0A3R7W3I6"/>
<dbReference type="VEuPathDB" id="FungiDB:DD237_005048"/>